<comment type="catalytic activity">
    <reaction evidence="28">
        <text>1-(9Z-octadecenoyl)-2-O-(5Z,8Z,11Z,14Z-eicosatetraenyl)-sn-glycerol + H2O = 2-O-(5Z,8Z,11Z,14Z)-eicosatetraenylglycerol + (9Z)-octadecenoate + H(+)</text>
        <dbReference type="Rhea" id="RHEA:38527"/>
        <dbReference type="ChEBI" id="CHEBI:15377"/>
        <dbReference type="ChEBI" id="CHEBI:15378"/>
        <dbReference type="ChEBI" id="CHEBI:30823"/>
        <dbReference type="ChEBI" id="CHEBI:75913"/>
        <dbReference type="ChEBI" id="CHEBI:75914"/>
    </reaction>
    <physiologicalReaction direction="left-to-right" evidence="28">
        <dbReference type="Rhea" id="RHEA:38528"/>
    </physiologicalReaction>
</comment>
<dbReference type="EMBL" id="CAJFCJ010000001">
    <property type="protein sequence ID" value="CAD5110981.1"/>
    <property type="molecule type" value="Genomic_DNA"/>
</dbReference>
<comment type="catalytic activity">
    <reaction evidence="23">
        <text>1,2-di-(9Z-octadecenoyl)-sn-glycerol + H2O = 2-(9Z-octadecenoyl)-glycerol + (9Z)-octadecenoate + H(+)</text>
        <dbReference type="Rhea" id="RHEA:38511"/>
        <dbReference type="ChEBI" id="CHEBI:15377"/>
        <dbReference type="ChEBI" id="CHEBI:15378"/>
        <dbReference type="ChEBI" id="CHEBI:30823"/>
        <dbReference type="ChEBI" id="CHEBI:52333"/>
        <dbReference type="ChEBI" id="CHEBI:73990"/>
    </reaction>
    <physiologicalReaction direction="left-to-right" evidence="23">
        <dbReference type="Rhea" id="RHEA:38512"/>
    </physiologicalReaction>
</comment>
<keyword evidence="11" id="KW-0106">Calcium</keyword>
<dbReference type="Proteomes" id="UP000549394">
    <property type="component" value="Unassembled WGS sequence"/>
</dbReference>
<feature type="domain" description="Fungal lipase-type" evidence="34">
    <location>
        <begin position="343"/>
        <end position="478"/>
    </location>
</feature>
<comment type="catalytic activity">
    <reaction evidence="26">
        <text>1-(9Z-octadecenoyl)-2-(5Z,8Z,11Z,14Z-eicosatetraenoyl)-sn-glycerol + H2O = 2-(5Z,8Z,11Z,14Z-eicosatetraenoyl)-glycerol + (9Z)-octadecenoate + H(+)</text>
        <dbReference type="Rhea" id="RHEA:38515"/>
        <dbReference type="ChEBI" id="CHEBI:15377"/>
        <dbReference type="ChEBI" id="CHEBI:15378"/>
        <dbReference type="ChEBI" id="CHEBI:30823"/>
        <dbReference type="ChEBI" id="CHEBI:52392"/>
        <dbReference type="ChEBI" id="CHEBI:75449"/>
    </reaction>
    <physiologicalReaction direction="left-to-right" evidence="26">
        <dbReference type="Rhea" id="RHEA:38516"/>
    </physiologicalReaction>
</comment>
<dbReference type="GO" id="GO:0019369">
    <property type="term" value="P:arachidonate metabolic process"/>
    <property type="evidence" value="ECO:0007669"/>
    <property type="project" value="TreeGrafter"/>
</dbReference>
<evidence type="ECO:0000256" key="12">
    <source>
        <dbReference type="ARBA" id="ARBA00022963"/>
    </source>
</evidence>
<organism evidence="35 36">
    <name type="scientific">Dimorphilus gyrociliatus</name>
    <dbReference type="NCBI Taxonomy" id="2664684"/>
    <lineage>
        <taxon>Eukaryota</taxon>
        <taxon>Metazoa</taxon>
        <taxon>Spiralia</taxon>
        <taxon>Lophotrochozoa</taxon>
        <taxon>Annelida</taxon>
        <taxon>Polychaeta</taxon>
        <taxon>Polychaeta incertae sedis</taxon>
        <taxon>Dinophilidae</taxon>
        <taxon>Dimorphilus</taxon>
    </lineage>
</organism>
<evidence type="ECO:0000256" key="5">
    <source>
        <dbReference type="ARBA" id="ARBA00022475"/>
    </source>
</evidence>
<dbReference type="GO" id="GO:0032591">
    <property type="term" value="C:dendritic spine membrane"/>
    <property type="evidence" value="ECO:0007669"/>
    <property type="project" value="UniProtKB-SubCell"/>
</dbReference>
<dbReference type="GO" id="GO:0031901">
    <property type="term" value="C:early endosome membrane"/>
    <property type="evidence" value="ECO:0007669"/>
    <property type="project" value="UniProtKB-SubCell"/>
</dbReference>
<comment type="similarity">
    <text evidence="4">Belongs to the AB hydrolase superfamily. Lipase family.</text>
</comment>
<evidence type="ECO:0000256" key="4">
    <source>
        <dbReference type="ARBA" id="ARBA00010701"/>
    </source>
</evidence>
<keyword evidence="15" id="KW-0443">Lipid metabolism</keyword>
<dbReference type="PANTHER" id="PTHR45792:SF8">
    <property type="entry name" value="DIACYLGLYCEROL LIPASE-ALPHA"/>
    <property type="match status" value="1"/>
</dbReference>
<evidence type="ECO:0000256" key="11">
    <source>
        <dbReference type="ARBA" id="ARBA00022837"/>
    </source>
</evidence>
<evidence type="ECO:0000256" key="3">
    <source>
        <dbReference type="ARBA" id="ARBA00004520"/>
    </source>
</evidence>
<feature type="transmembrane region" description="Helical" evidence="33">
    <location>
        <begin position="82"/>
        <end position="103"/>
    </location>
</feature>
<gene>
    <name evidence="35" type="ORF">DGYR_LOCUS332</name>
</gene>
<keyword evidence="7 33" id="KW-0812">Transmembrane</keyword>
<dbReference type="GO" id="GO:0047372">
    <property type="term" value="F:monoacylglycerol lipase activity"/>
    <property type="evidence" value="ECO:0007669"/>
    <property type="project" value="UniProtKB-ARBA"/>
</dbReference>
<comment type="subunit">
    <text evidence="29">Interacts (via C-terminal) with CAMK2A; leading to the phosphorylation and inhibition of DAGLA enzymatic activity. Interacts (via PPXXF motif) with HOMER1 and HOMER2; this interaction is required for DAGLA membrane localization.</text>
</comment>
<evidence type="ECO:0000256" key="8">
    <source>
        <dbReference type="ARBA" id="ARBA00022723"/>
    </source>
</evidence>
<keyword evidence="17" id="KW-0325">Glycoprotein</keyword>
<comment type="catalytic activity">
    <reaction evidence="20">
        <text>a 1,2-diacyl-sn-glycerol + H2O = a 2-acylglycerol + a fatty acid + H(+)</text>
        <dbReference type="Rhea" id="RHEA:33275"/>
        <dbReference type="ChEBI" id="CHEBI:15377"/>
        <dbReference type="ChEBI" id="CHEBI:15378"/>
        <dbReference type="ChEBI" id="CHEBI:17389"/>
        <dbReference type="ChEBI" id="CHEBI:17815"/>
        <dbReference type="ChEBI" id="CHEBI:28868"/>
        <dbReference type="EC" id="3.1.1.116"/>
    </reaction>
    <physiologicalReaction direction="left-to-right" evidence="20">
        <dbReference type="Rhea" id="RHEA:33276"/>
    </physiologicalReaction>
</comment>
<evidence type="ECO:0000256" key="28">
    <source>
        <dbReference type="ARBA" id="ARBA00052463"/>
    </source>
</evidence>
<accession>A0A7I8V5R8</accession>
<sequence>MSHQMENSKQLIVIIGLTVVLSTYEWKTDGCSKTLKIHLIVYLCSKCLNFFVELVIGVLSTRGTILDTDKRQAIRPALYIRLGLYICEVGWLTYSSVWIGTNYTSCEEIEAKRTILGVVVFNWVVIFAVILALWCSFDSGGRKATRAYQQSWDKRCGLFFCCIKDEHNRNSFSEVAKLFTDFFRDLDVVPSDIIAGLVLLRQHQKNKQKYIISRKKDDVFDYLSGVPITPQSKFLNLQVAEEKLRFDKIVLYMRYAMAAYGWPMFCFNNPFTGLCRILPDLRCCCSKKPDCEVIDDNCCLCNLTAIKKVDGLQNIELVYANYHVDIEETPFYVALDHNEKVVVVAVRGTLSLRDVLTDLKADAEPLPLDPVDEEWLGHKGMVQTALYIRNKLQEDNVLKKAFNKYPEKATKDYDLVLVGHSLGAGTAAILAVLLKKEYPSLHCYAFAPPGGLLSKICVEKTKHFITSCVLGKDVVPRIGLSQLEVLRNDLINVIKTCKSTKWKVIGGNLFCCCCCKDSGVAEDTMTVFDQEEKTRGKGFIHPRDKDVSMEQQSFRLKYAKSKSQQIHLSTHQALHPPGSILHIVRNHSSKKGCRNKNPLYNGVWVNNDDFDEVLISPTMLNDHMPHIMLKALQQVTTPEPIIHDETQGLLEQPNLSWDDAYHHGGCSTDAPLAAQESFTDQTPQTTFEESQRLSVVLETDPIAQSTPMQTETLFPVRPSSDNSCRQVLFQTEPSFDMTAEEKRIEEKLKEAEQGYKLAFDNDMSYERHSPDSSSNQLAYDGVNNHYSSAGRGYPHGAYLSETETKLLLNDSPITDV</sequence>
<keyword evidence="13 33" id="KW-1133">Transmembrane helix</keyword>
<feature type="transmembrane region" description="Helical" evidence="33">
    <location>
        <begin position="37"/>
        <end position="61"/>
    </location>
</feature>
<evidence type="ECO:0000313" key="35">
    <source>
        <dbReference type="EMBL" id="CAD5110981.1"/>
    </source>
</evidence>
<evidence type="ECO:0000259" key="34">
    <source>
        <dbReference type="Pfam" id="PF01764"/>
    </source>
</evidence>
<evidence type="ECO:0000256" key="29">
    <source>
        <dbReference type="ARBA" id="ARBA00063298"/>
    </source>
</evidence>
<evidence type="ECO:0000256" key="32">
    <source>
        <dbReference type="ARBA" id="ARBA00082132"/>
    </source>
</evidence>
<dbReference type="InterPro" id="IPR029058">
    <property type="entry name" value="AB_hydrolase_fold"/>
</dbReference>
<name>A0A7I8V5R8_9ANNE</name>
<dbReference type="FunFam" id="3.40.50.1820:FF:000015">
    <property type="entry name" value="Sn1-specific diacylglycerol lipase alpha"/>
    <property type="match status" value="1"/>
</dbReference>
<evidence type="ECO:0000256" key="9">
    <source>
        <dbReference type="ARBA" id="ARBA00022753"/>
    </source>
</evidence>
<keyword evidence="12" id="KW-0442">Lipid degradation</keyword>
<dbReference type="AlphaFoldDB" id="A0A7I8V5R8"/>
<evidence type="ECO:0000313" key="36">
    <source>
        <dbReference type="Proteomes" id="UP000549394"/>
    </source>
</evidence>
<keyword evidence="36" id="KW-1185">Reference proteome</keyword>
<evidence type="ECO:0000256" key="26">
    <source>
        <dbReference type="ARBA" id="ARBA00050861"/>
    </source>
</evidence>
<evidence type="ECO:0000256" key="23">
    <source>
        <dbReference type="ARBA" id="ARBA00048382"/>
    </source>
</evidence>
<evidence type="ECO:0000256" key="7">
    <source>
        <dbReference type="ARBA" id="ARBA00022692"/>
    </source>
</evidence>
<dbReference type="OrthoDB" id="438440at2759"/>
<keyword evidence="8" id="KW-0479">Metal-binding</keyword>
<evidence type="ECO:0000256" key="10">
    <source>
        <dbReference type="ARBA" id="ARBA00022801"/>
    </source>
</evidence>
<evidence type="ECO:0000256" key="31">
    <source>
        <dbReference type="ARBA" id="ARBA00081678"/>
    </source>
</evidence>
<evidence type="ECO:0000256" key="27">
    <source>
        <dbReference type="ARBA" id="ARBA00052106"/>
    </source>
</evidence>
<evidence type="ECO:0000256" key="18">
    <source>
        <dbReference type="ARBA" id="ARBA00023257"/>
    </source>
</evidence>
<evidence type="ECO:0000256" key="19">
    <source>
        <dbReference type="ARBA" id="ARBA00023273"/>
    </source>
</evidence>
<evidence type="ECO:0000256" key="6">
    <source>
        <dbReference type="ARBA" id="ARBA00022553"/>
    </source>
</evidence>
<evidence type="ECO:0000256" key="17">
    <source>
        <dbReference type="ARBA" id="ARBA00023180"/>
    </source>
</evidence>
<comment type="cofactor">
    <cofactor evidence="1">
        <name>Ca(2+)</name>
        <dbReference type="ChEBI" id="CHEBI:29108"/>
    </cofactor>
</comment>
<comment type="caution">
    <text evidence="35">The sequence shown here is derived from an EMBL/GenBank/DDBJ whole genome shotgun (WGS) entry which is preliminary data.</text>
</comment>
<dbReference type="Pfam" id="PF01764">
    <property type="entry name" value="Lipase_3"/>
    <property type="match status" value="1"/>
</dbReference>
<dbReference type="CDD" id="cd00519">
    <property type="entry name" value="Lipase_3"/>
    <property type="match status" value="1"/>
</dbReference>
<comment type="catalytic activity">
    <reaction evidence="24">
        <text>1-(9Z-octadecenoyl)-2-octadecanoyl-sn-glycerol + H2O = 2-octadecanoylglycerol + (9Z)-octadecenoate + H(+)</text>
        <dbReference type="Rhea" id="RHEA:38519"/>
        <dbReference type="ChEBI" id="CHEBI:15377"/>
        <dbReference type="ChEBI" id="CHEBI:15378"/>
        <dbReference type="ChEBI" id="CHEBI:30823"/>
        <dbReference type="ChEBI" id="CHEBI:75448"/>
        <dbReference type="ChEBI" id="CHEBI:75456"/>
    </reaction>
    <physiologicalReaction direction="left-to-right" evidence="24">
        <dbReference type="Rhea" id="RHEA:38520"/>
    </physiologicalReaction>
</comment>
<keyword evidence="14" id="KW-0770">Synapse</keyword>
<keyword evidence="5" id="KW-1003">Cell membrane</keyword>
<comment type="catalytic activity">
    <reaction evidence="27">
        <text>1-octadecanoyl-2-(5Z,8Z,11Z,14Z-eicosatetraenoyl)-sn-glycerol + H2O = 2-(5Z,8Z,11Z,14Z-eicosatetraenoyl)-glycerol + octadecanoate + H(+)</text>
        <dbReference type="Rhea" id="RHEA:38507"/>
        <dbReference type="ChEBI" id="CHEBI:15377"/>
        <dbReference type="ChEBI" id="CHEBI:15378"/>
        <dbReference type="ChEBI" id="CHEBI:25629"/>
        <dbReference type="ChEBI" id="CHEBI:52392"/>
        <dbReference type="ChEBI" id="CHEBI:75728"/>
    </reaction>
    <physiologicalReaction direction="left-to-right" evidence="27">
        <dbReference type="Rhea" id="RHEA:38508"/>
    </physiologicalReaction>
</comment>
<dbReference type="SUPFAM" id="SSF53474">
    <property type="entry name" value="alpha/beta-Hydrolases"/>
    <property type="match status" value="1"/>
</dbReference>
<keyword evidence="10" id="KW-0378">Hydrolase</keyword>
<comment type="catalytic activity">
    <reaction evidence="25">
        <text>1-(9Z-octadecenoyl)-2-(9Z,12Z-octadecadienoyl)-sn-glycerol + H2O = 2-(9Z,12Z-octadecadienoyl)-glycerol + (9Z)-octadecenoate + H(+)</text>
        <dbReference type="Rhea" id="RHEA:38523"/>
        <dbReference type="ChEBI" id="CHEBI:15377"/>
        <dbReference type="ChEBI" id="CHEBI:15378"/>
        <dbReference type="ChEBI" id="CHEBI:30823"/>
        <dbReference type="ChEBI" id="CHEBI:75450"/>
        <dbReference type="ChEBI" id="CHEBI:75457"/>
    </reaction>
    <physiologicalReaction direction="left-to-right" evidence="25">
        <dbReference type="Rhea" id="RHEA:38524"/>
    </physiologicalReaction>
</comment>
<evidence type="ECO:0000256" key="13">
    <source>
        <dbReference type="ARBA" id="ARBA00022989"/>
    </source>
</evidence>
<keyword evidence="16 33" id="KW-0472">Membrane</keyword>
<evidence type="ECO:0000256" key="14">
    <source>
        <dbReference type="ARBA" id="ARBA00023018"/>
    </source>
</evidence>
<evidence type="ECO:0000256" key="1">
    <source>
        <dbReference type="ARBA" id="ARBA00001913"/>
    </source>
</evidence>
<evidence type="ECO:0000256" key="25">
    <source>
        <dbReference type="ARBA" id="ARBA00050709"/>
    </source>
</evidence>
<feature type="transmembrane region" description="Helical" evidence="33">
    <location>
        <begin position="115"/>
        <end position="137"/>
    </location>
</feature>
<dbReference type="GO" id="GO:0046340">
    <property type="term" value="P:diacylglycerol catabolic process"/>
    <property type="evidence" value="ECO:0007669"/>
    <property type="project" value="TreeGrafter"/>
</dbReference>
<dbReference type="GO" id="GO:0004465">
    <property type="term" value="F:lipoprotein lipase activity"/>
    <property type="evidence" value="ECO:0007669"/>
    <property type="project" value="TreeGrafter"/>
</dbReference>
<evidence type="ECO:0000256" key="16">
    <source>
        <dbReference type="ARBA" id="ARBA00023136"/>
    </source>
</evidence>
<evidence type="ECO:0000256" key="20">
    <source>
        <dbReference type="ARBA" id="ARBA00024531"/>
    </source>
</evidence>
<dbReference type="InterPro" id="IPR052214">
    <property type="entry name" value="DAG_Lipase-Related"/>
</dbReference>
<comment type="subcellular location">
    <subcellularLocation>
        <location evidence="2">Cell projection</location>
        <location evidence="2">Dendritic spine membrane</location>
        <topology evidence="2">Multi-pass membrane protein</topology>
    </subcellularLocation>
    <subcellularLocation>
        <location evidence="3">Early endosome membrane</location>
        <topology evidence="3">Multi-pass membrane protein</topology>
    </subcellularLocation>
    <subcellularLocation>
        <location evidence="22">Postsynaptic density membrane</location>
        <topology evidence="22">Multi-pass membrane protein</topology>
    </subcellularLocation>
</comment>
<evidence type="ECO:0000256" key="21">
    <source>
        <dbReference type="ARBA" id="ARBA00026104"/>
    </source>
</evidence>
<dbReference type="PANTHER" id="PTHR45792">
    <property type="entry name" value="DIACYLGLYCEROL LIPASE HOMOLOG-RELATED"/>
    <property type="match status" value="1"/>
</dbReference>
<evidence type="ECO:0000256" key="33">
    <source>
        <dbReference type="SAM" id="Phobius"/>
    </source>
</evidence>
<keyword evidence="9" id="KW-0967">Endosome</keyword>
<evidence type="ECO:0000256" key="2">
    <source>
        <dbReference type="ARBA" id="ARBA00004332"/>
    </source>
</evidence>
<dbReference type="Gene3D" id="3.40.50.1820">
    <property type="entry name" value="alpha/beta hydrolase"/>
    <property type="match status" value="1"/>
</dbReference>
<keyword evidence="6" id="KW-0597">Phosphoprotein</keyword>
<keyword evidence="19" id="KW-0966">Cell projection</keyword>
<evidence type="ECO:0000256" key="22">
    <source>
        <dbReference type="ARBA" id="ARBA00037872"/>
    </source>
</evidence>
<dbReference type="EC" id="3.1.1.116" evidence="21"/>
<evidence type="ECO:0000256" key="15">
    <source>
        <dbReference type="ARBA" id="ARBA00023098"/>
    </source>
</evidence>
<dbReference type="InterPro" id="IPR002921">
    <property type="entry name" value="Fungal_lipase-type"/>
</dbReference>
<proteinExistence type="inferred from homology"/>
<evidence type="ECO:0000256" key="24">
    <source>
        <dbReference type="ARBA" id="ARBA00050486"/>
    </source>
</evidence>
<protein>
    <recommendedName>
        <fullName evidence="30">Diacylglycerol lipase-alpha</fullName>
        <ecNumber evidence="21">3.1.1.116</ecNumber>
    </recommendedName>
    <alternativeName>
        <fullName evidence="32">Neural stem cell-derived dendrite regulator</fullName>
    </alternativeName>
    <alternativeName>
        <fullName evidence="31">Sn1-specific diacylglycerol lipase alpha</fullName>
    </alternativeName>
</protein>
<dbReference type="GO" id="GO:0098839">
    <property type="term" value="C:postsynaptic density membrane"/>
    <property type="evidence" value="ECO:0007669"/>
    <property type="project" value="UniProtKB-SubCell"/>
</dbReference>
<evidence type="ECO:0000256" key="30">
    <source>
        <dbReference type="ARBA" id="ARBA00071957"/>
    </source>
</evidence>
<dbReference type="GO" id="GO:0098921">
    <property type="term" value="P:retrograde trans-synaptic signaling by endocannabinoid"/>
    <property type="evidence" value="ECO:0007669"/>
    <property type="project" value="UniProtKB-ARBA"/>
</dbReference>
<reference evidence="35 36" key="1">
    <citation type="submission" date="2020-08" db="EMBL/GenBank/DDBJ databases">
        <authorList>
            <person name="Hejnol A."/>
        </authorList>
    </citation>
    <scope>NUCLEOTIDE SEQUENCE [LARGE SCALE GENOMIC DNA]</scope>
</reference>
<dbReference type="GO" id="GO:0046872">
    <property type="term" value="F:metal ion binding"/>
    <property type="evidence" value="ECO:0007669"/>
    <property type="project" value="UniProtKB-KW"/>
</dbReference>
<keyword evidence="18" id="KW-0628">Postsynaptic cell membrane</keyword>